<keyword evidence="1" id="KW-0732">Signal</keyword>
<accession>A0A162NYA6</accession>
<evidence type="ECO:0008006" key="4">
    <source>
        <dbReference type="Google" id="ProtNLM"/>
    </source>
</evidence>
<sequence>MYKSMTLLVLVALAACVVSMEAQDQEAAEQYYSIHGVYPKWYTYRTPGYTAVQSYPYLAYAGYPSTYTAYPAAYTAGIKNVVSPYYAAYPYGYNSYPYAAPYMPYVAPAAPEAPAKARGVLSHKWWE</sequence>
<dbReference type="PROSITE" id="PS51257">
    <property type="entry name" value="PROKAR_LIPOPROTEIN"/>
    <property type="match status" value="1"/>
</dbReference>
<evidence type="ECO:0000256" key="1">
    <source>
        <dbReference type="SAM" id="SignalP"/>
    </source>
</evidence>
<keyword evidence="3" id="KW-1185">Reference proteome</keyword>
<dbReference type="AlphaFoldDB" id="A0A162NYA6"/>
<protein>
    <recommendedName>
        <fullName evidence="4">Cuticle protein</fullName>
    </recommendedName>
</protein>
<feature type="chain" id="PRO_5007838312" description="Cuticle protein" evidence="1">
    <location>
        <begin position="23"/>
        <end position="127"/>
    </location>
</feature>
<dbReference type="EMBL" id="LRGB01000512">
    <property type="protein sequence ID" value="KZS18371.1"/>
    <property type="molecule type" value="Genomic_DNA"/>
</dbReference>
<proteinExistence type="predicted"/>
<reference evidence="2 3" key="1">
    <citation type="submission" date="2016-03" db="EMBL/GenBank/DDBJ databases">
        <title>EvidentialGene: Evidence-directed Construction of Genes on Genomes.</title>
        <authorList>
            <person name="Gilbert D.G."/>
            <person name="Choi J.-H."/>
            <person name="Mockaitis K."/>
            <person name="Colbourne J."/>
            <person name="Pfrender M."/>
        </authorList>
    </citation>
    <scope>NUCLEOTIDE SEQUENCE [LARGE SCALE GENOMIC DNA]</scope>
    <source>
        <strain evidence="2 3">Xinb3</strain>
        <tissue evidence="2">Complete organism</tissue>
    </source>
</reference>
<evidence type="ECO:0000313" key="2">
    <source>
        <dbReference type="EMBL" id="KZS18371.1"/>
    </source>
</evidence>
<feature type="signal peptide" evidence="1">
    <location>
        <begin position="1"/>
        <end position="22"/>
    </location>
</feature>
<dbReference type="Proteomes" id="UP000076858">
    <property type="component" value="Unassembled WGS sequence"/>
</dbReference>
<gene>
    <name evidence="2" type="ORF">APZ42_014848</name>
</gene>
<organism evidence="2 3">
    <name type="scientific">Daphnia magna</name>
    <dbReference type="NCBI Taxonomy" id="35525"/>
    <lineage>
        <taxon>Eukaryota</taxon>
        <taxon>Metazoa</taxon>
        <taxon>Ecdysozoa</taxon>
        <taxon>Arthropoda</taxon>
        <taxon>Crustacea</taxon>
        <taxon>Branchiopoda</taxon>
        <taxon>Diplostraca</taxon>
        <taxon>Cladocera</taxon>
        <taxon>Anomopoda</taxon>
        <taxon>Daphniidae</taxon>
        <taxon>Daphnia</taxon>
    </lineage>
</organism>
<evidence type="ECO:0000313" key="3">
    <source>
        <dbReference type="Proteomes" id="UP000076858"/>
    </source>
</evidence>
<comment type="caution">
    <text evidence="2">The sequence shown here is derived from an EMBL/GenBank/DDBJ whole genome shotgun (WGS) entry which is preliminary data.</text>
</comment>
<dbReference type="OrthoDB" id="6371025at2759"/>
<name>A0A162NYA6_9CRUS</name>